<keyword evidence="3" id="KW-1003">Cell membrane</keyword>
<comment type="similarity">
    <text evidence="2">Belongs to the insect chemoreceptor superfamily. Gustatory receptor (GR) family. Gr5a subfamily.</text>
</comment>
<organism evidence="8">
    <name type="scientific">Anopheles atroparvus</name>
    <name type="common">European mosquito</name>
    <dbReference type="NCBI Taxonomy" id="41427"/>
    <lineage>
        <taxon>Eukaryota</taxon>
        <taxon>Metazoa</taxon>
        <taxon>Ecdysozoa</taxon>
        <taxon>Arthropoda</taxon>
        <taxon>Hexapoda</taxon>
        <taxon>Insecta</taxon>
        <taxon>Pterygota</taxon>
        <taxon>Neoptera</taxon>
        <taxon>Endopterygota</taxon>
        <taxon>Diptera</taxon>
        <taxon>Nematocera</taxon>
        <taxon>Culicoidea</taxon>
        <taxon>Culicidae</taxon>
        <taxon>Anophelinae</taxon>
        <taxon>Anopheles</taxon>
    </lineage>
</organism>
<dbReference type="PANTHER" id="PTHR21421">
    <property type="entry name" value="GUSTATORY RECEPTOR"/>
    <property type="match status" value="1"/>
</dbReference>
<evidence type="ECO:0000256" key="4">
    <source>
        <dbReference type="ARBA" id="ARBA00022692"/>
    </source>
</evidence>
<dbReference type="AlphaFoldDB" id="A0A182J916"/>
<evidence type="ECO:0000256" key="1">
    <source>
        <dbReference type="ARBA" id="ARBA00004651"/>
    </source>
</evidence>
<dbReference type="GO" id="GO:0005886">
    <property type="term" value="C:plasma membrane"/>
    <property type="evidence" value="ECO:0007669"/>
    <property type="project" value="UniProtKB-SubCell"/>
</dbReference>
<keyword evidence="6" id="KW-0472">Membrane</keyword>
<evidence type="ECO:0000256" key="2">
    <source>
        <dbReference type="ARBA" id="ARBA00005327"/>
    </source>
</evidence>
<sequence>MKATYAKGEPFWVQVSVTLVELEDEPTAKLGTMLASKGAYVLRRWRQKCHAEITDNERDTFLRGIQPLVILGQVFGMFPIDGISRSDPAQLRLKWFSFRVLLNLTVVVTALVQSYYEYQRLMMIGINAKNVSGLIFYIDACLINVLFLNLATGWRAVAAKWNEVDEMFNRPPFLMVGWSLRKRLCVVSFTLLFLSIVEHCLSLYSTAYNQLNEIKECNWNVANYFRHYCLRRFANIYLHFPYHHFSGIYFTYVSSALTIYWNYQDIFIICISIGLATRFQQINNHLQRQAKALIPDENFWILVRTHYVSVCELLDDVDRAISWTMLISCATNLYYICLQILHVSQKLATPVDDIYYWFSLIFLLARTVTLFLSAAHIHDCAKKPLEIIMKIPNVGWCVELERFSAQLKSEKVALSGMGFFSLTRQLLFSMAGTIVTYELVMLKFDEDSENKGHIALCSKFPFEQIHETLEGELQDRRNAWHPSKWHWLRRRGNVTFVRAAEDIDDRKERFHLAIASVLRWTRILGVFPLTNITATEPESFQVRLVSVPMIFSGLTLVGGFLIMLAAILRLNRIGFNALNSAEPIFFGMCALLNVFFIRVAVVWRDVMTYWARREELFFARPYGAINLRRRVLCIAVCIITAAFVEHVFYVINQAFYVHQESLACHYNVSSPFKLYAVLTFRAVYQSVPYSHLLTMYLLYTTIAMTFIWTFTDLFIMLVSSSVGCRFDQLNRRIDANLNTDSEAFWGEMRTHYVALIEVVQHVNRVVGPLVVASCANDMYFLCLQTLNTLETKPHAINEWYFRYSFLFLIVRTAVKLWFAAEVHEKSTHTHKLVQMVRSEQYNDDLEILRICSATGVSISGMGFFDINRQIFLTMVGSILTYELVLLRFHSSSKGVGEDEPCSYVD</sequence>
<reference evidence="8" key="1">
    <citation type="submission" date="2022-08" db="UniProtKB">
        <authorList>
            <consortium name="EnsemblMetazoa"/>
        </authorList>
    </citation>
    <scope>IDENTIFICATION</scope>
    <source>
        <strain evidence="8">EBRO</strain>
    </source>
</reference>
<dbReference type="VEuPathDB" id="VectorBase:AATE013675"/>
<name>A0A182J916_ANOAO</name>
<dbReference type="InterPro" id="IPR009318">
    <property type="entry name" value="Gustatory_rcpt"/>
</dbReference>
<dbReference type="STRING" id="41427.A0A182J916"/>
<evidence type="ECO:0000256" key="6">
    <source>
        <dbReference type="ARBA" id="ARBA00023136"/>
    </source>
</evidence>
<keyword evidence="7" id="KW-0675">Receptor</keyword>
<dbReference type="EnsemblMetazoa" id="AATE013675-RA">
    <property type="protein sequence ID" value="AATE013675-PA.1"/>
    <property type="gene ID" value="AATE013675"/>
</dbReference>
<accession>A0A182J916</accession>
<keyword evidence="4" id="KW-0812">Transmembrane</keyword>
<evidence type="ECO:0000256" key="7">
    <source>
        <dbReference type="ARBA" id="ARBA00023170"/>
    </source>
</evidence>
<dbReference type="GO" id="GO:0033041">
    <property type="term" value="F:sweet taste receptor activity"/>
    <property type="evidence" value="ECO:0007669"/>
    <property type="project" value="TreeGrafter"/>
</dbReference>
<keyword evidence="5" id="KW-1133">Transmembrane helix</keyword>
<evidence type="ECO:0000256" key="3">
    <source>
        <dbReference type="ARBA" id="ARBA00022475"/>
    </source>
</evidence>
<dbReference type="Pfam" id="PF06151">
    <property type="entry name" value="Trehalose_recp"/>
    <property type="match status" value="2"/>
</dbReference>
<dbReference type="PANTHER" id="PTHR21421:SF34">
    <property type="entry name" value="GUSTATORY RECEPTOR FOR SUGAR TASTE 61A-RELATED"/>
    <property type="match status" value="1"/>
</dbReference>
<evidence type="ECO:0000313" key="8">
    <source>
        <dbReference type="EnsemblMetazoa" id="AATE013675-PA.1"/>
    </source>
</evidence>
<comment type="subcellular location">
    <subcellularLocation>
        <location evidence="1">Cell membrane</location>
        <topology evidence="1">Multi-pass membrane protein</topology>
    </subcellularLocation>
</comment>
<protein>
    <submittedName>
        <fullName evidence="8">Uncharacterized protein</fullName>
    </submittedName>
</protein>
<evidence type="ECO:0000256" key="5">
    <source>
        <dbReference type="ARBA" id="ARBA00022989"/>
    </source>
</evidence>
<proteinExistence type="inferred from homology"/>